<evidence type="ECO:0000313" key="1">
    <source>
        <dbReference type="EMBL" id="MCT7316345.1"/>
    </source>
</evidence>
<sequence length="102" mass="11285">MAHYGITHARIDDATGRATHVRYALINPQMNSWGSPFADVDIDQIIMLLMSGDHVYALHTVEGLSPPGPTVGFVVGDSGYEWIEVEEPEKHEGRLLRDLPAM</sequence>
<dbReference type="Proteomes" id="UP001164374">
    <property type="component" value="Unassembled WGS sequence"/>
</dbReference>
<gene>
    <name evidence="1" type="ORF">N5I87_10050</name>
</gene>
<evidence type="ECO:0000313" key="2">
    <source>
        <dbReference type="Proteomes" id="UP001164374"/>
    </source>
</evidence>
<dbReference type="AlphaFoldDB" id="A0AAE3I2S9"/>
<reference evidence="1" key="1">
    <citation type="journal article" date="2023" name="Front. Microbiol.">
        <title>Ralstonia chuxiongensis sp. nov., Ralstonia mojiangensis sp. nov., and Ralstonia soli sp. nov., isolated from tobacco fields, are three novel species in the family Burkholderiaceae.</title>
        <authorList>
            <person name="Lu C.H."/>
            <person name="Zhang Y.Y."/>
            <person name="Jiang N."/>
            <person name="Chen W."/>
            <person name="Shao X."/>
            <person name="Zhao Z.M."/>
            <person name="Lu W.L."/>
            <person name="Hu X."/>
            <person name="Xi Y.X."/>
            <person name="Zou S.Y."/>
            <person name="Wei Q.J."/>
            <person name="Lin Z.L."/>
            <person name="Gong L."/>
            <person name="Gai X.T."/>
            <person name="Zhang L.Q."/>
            <person name="Li J.Y."/>
            <person name="Jin Y."/>
            <person name="Xia Z.Y."/>
        </authorList>
    </citation>
    <scope>NUCLEOTIDE SEQUENCE</scope>
    <source>
        <strain evidence="1">22TCCZM01-4</strain>
    </source>
</reference>
<name>A0AAE3I2S9_9RALS</name>
<proteinExistence type="predicted"/>
<dbReference type="RefSeq" id="WP_260799060.1">
    <property type="nucleotide sequence ID" value="NZ_JAOCQJ010000002.1"/>
</dbReference>
<accession>A0AAE3I2S9</accession>
<organism evidence="1 2">
    <name type="scientific">Ralstonia mojiangensis</name>
    <dbReference type="NCBI Taxonomy" id="2953895"/>
    <lineage>
        <taxon>Bacteria</taxon>
        <taxon>Pseudomonadati</taxon>
        <taxon>Pseudomonadota</taxon>
        <taxon>Betaproteobacteria</taxon>
        <taxon>Burkholderiales</taxon>
        <taxon>Burkholderiaceae</taxon>
        <taxon>Ralstonia</taxon>
    </lineage>
</organism>
<dbReference type="EMBL" id="JAOCQJ010000002">
    <property type="protein sequence ID" value="MCT7316345.1"/>
    <property type="molecule type" value="Genomic_DNA"/>
</dbReference>
<protein>
    <submittedName>
        <fullName evidence="1">Uncharacterized protein</fullName>
    </submittedName>
</protein>
<reference evidence="1" key="2">
    <citation type="submission" date="2023-02" db="EMBL/GenBank/DDBJ databases">
        <authorList>
            <person name="Lu C.-H."/>
        </authorList>
    </citation>
    <scope>NUCLEOTIDE SEQUENCE</scope>
    <source>
        <strain evidence="1">22TCCZM01-4</strain>
    </source>
</reference>
<comment type="caution">
    <text evidence="1">The sequence shown here is derived from an EMBL/GenBank/DDBJ whole genome shotgun (WGS) entry which is preliminary data.</text>
</comment>